<dbReference type="EMBL" id="JASBWR010000035">
    <property type="protein sequence ID" value="KAJ9105136.1"/>
    <property type="molecule type" value="Genomic_DNA"/>
</dbReference>
<evidence type="ECO:0000313" key="1">
    <source>
        <dbReference type="EMBL" id="KAJ9105136.1"/>
    </source>
</evidence>
<dbReference type="Proteomes" id="UP001241377">
    <property type="component" value="Unassembled WGS sequence"/>
</dbReference>
<comment type="caution">
    <text evidence="1">The sequence shown here is derived from an EMBL/GenBank/DDBJ whole genome shotgun (WGS) entry which is preliminary data.</text>
</comment>
<proteinExistence type="predicted"/>
<protein>
    <submittedName>
        <fullName evidence="1">Uncharacterized protein</fullName>
    </submittedName>
</protein>
<name>A0ACC2W250_9TREE</name>
<accession>A0ACC2W250</accession>
<sequence>MADPLKCYVPYDPTTASSTSDSTNAYGREIRLGPTYQDAKGNDSQLYELKGYKEGRFVKRWEGRIKDAVTRRVGSNGRPEVLGDALLAEREDAAGRQVIRGLDGYDSG</sequence>
<reference evidence="1" key="1">
    <citation type="submission" date="2023-04" db="EMBL/GenBank/DDBJ databases">
        <title>Draft Genome sequencing of Naganishia species isolated from polar environments using Oxford Nanopore Technology.</title>
        <authorList>
            <person name="Leo P."/>
            <person name="Venkateswaran K."/>
        </authorList>
    </citation>
    <scope>NUCLEOTIDE SEQUENCE</scope>
    <source>
        <strain evidence="1">MNA-CCFEE 5261</strain>
    </source>
</reference>
<evidence type="ECO:0000313" key="2">
    <source>
        <dbReference type="Proteomes" id="UP001241377"/>
    </source>
</evidence>
<gene>
    <name evidence="1" type="ORF">QFC19_003594</name>
</gene>
<organism evidence="1 2">
    <name type="scientific">Naganishia cerealis</name>
    <dbReference type="NCBI Taxonomy" id="610337"/>
    <lineage>
        <taxon>Eukaryota</taxon>
        <taxon>Fungi</taxon>
        <taxon>Dikarya</taxon>
        <taxon>Basidiomycota</taxon>
        <taxon>Agaricomycotina</taxon>
        <taxon>Tremellomycetes</taxon>
        <taxon>Filobasidiales</taxon>
        <taxon>Filobasidiaceae</taxon>
        <taxon>Naganishia</taxon>
    </lineage>
</organism>
<keyword evidence="2" id="KW-1185">Reference proteome</keyword>